<dbReference type="PROSITE" id="PS50003">
    <property type="entry name" value="PH_DOMAIN"/>
    <property type="match status" value="1"/>
</dbReference>
<dbReference type="Gene3D" id="2.30.29.30">
    <property type="entry name" value="Pleckstrin-homology domain (PH domain)/Phosphotyrosine-binding domain (PTB)"/>
    <property type="match status" value="1"/>
</dbReference>
<reference evidence="3" key="1">
    <citation type="submission" date="2025-08" db="UniProtKB">
        <authorList>
            <consortium name="RefSeq"/>
        </authorList>
    </citation>
    <scope>IDENTIFICATION</scope>
</reference>
<organism evidence="2 3">
    <name type="scientific">Priapulus caudatus</name>
    <name type="common">Priapulid worm</name>
    <dbReference type="NCBI Taxonomy" id="37621"/>
    <lineage>
        <taxon>Eukaryota</taxon>
        <taxon>Metazoa</taxon>
        <taxon>Ecdysozoa</taxon>
        <taxon>Scalidophora</taxon>
        <taxon>Priapulida</taxon>
        <taxon>Priapulimorpha</taxon>
        <taxon>Priapulimorphida</taxon>
        <taxon>Priapulidae</taxon>
        <taxon>Priapulus</taxon>
    </lineage>
</organism>
<evidence type="ECO:0000313" key="2">
    <source>
        <dbReference type="Proteomes" id="UP000695022"/>
    </source>
</evidence>
<sequence length="209" mass="23432">VMPYKDRLQRWCGYMDVEEEEDSGNFVCRYFILDPVKQYLMYYADNPLNLPDGAKPMVSIKVNYISLISDAPQPHRPKHSCTFAITIPSRKYYLHASDWKEMIQWMYEIRNAAKIVVPKSQVKAIASDTDIPLIGGYTTQIISGNVVRTPWEVADVAAFVSLPVLTPGLAATTRATLHDGATRDAVLERLLEARGEQGASWSSSSCKTV</sequence>
<evidence type="ECO:0000313" key="3">
    <source>
        <dbReference type="RefSeq" id="XP_014674042.1"/>
    </source>
</evidence>
<name>A0ABM1EPC1_PRICU</name>
<dbReference type="RefSeq" id="XP_014674042.1">
    <property type="nucleotide sequence ID" value="XM_014818556.1"/>
</dbReference>
<dbReference type="Proteomes" id="UP000695022">
    <property type="component" value="Unplaced"/>
</dbReference>
<feature type="domain" description="PH" evidence="1">
    <location>
        <begin position="8"/>
        <end position="114"/>
    </location>
</feature>
<keyword evidence="2" id="KW-1185">Reference proteome</keyword>
<dbReference type="Pfam" id="PF00169">
    <property type="entry name" value="PH"/>
    <property type="match status" value="1"/>
</dbReference>
<dbReference type="InterPro" id="IPR001849">
    <property type="entry name" value="PH_domain"/>
</dbReference>
<accession>A0ABM1EPC1</accession>
<feature type="non-terminal residue" evidence="3">
    <location>
        <position position="1"/>
    </location>
</feature>
<gene>
    <name evidence="3" type="primary">LOC106814260</name>
</gene>
<dbReference type="GeneID" id="106814260"/>
<protein>
    <submittedName>
        <fullName evidence="3">Pleckstrin homology domain-containing family A member 1-like</fullName>
    </submittedName>
</protein>
<evidence type="ECO:0000259" key="1">
    <source>
        <dbReference type="PROSITE" id="PS50003"/>
    </source>
</evidence>
<dbReference type="SMART" id="SM00233">
    <property type="entry name" value="PH"/>
    <property type="match status" value="1"/>
</dbReference>
<dbReference type="SUPFAM" id="SSF50729">
    <property type="entry name" value="PH domain-like"/>
    <property type="match status" value="1"/>
</dbReference>
<proteinExistence type="predicted"/>
<dbReference type="InterPro" id="IPR011993">
    <property type="entry name" value="PH-like_dom_sf"/>
</dbReference>